<dbReference type="InterPro" id="IPR011083">
    <property type="entry name" value="Phage_tail_collar_dom"/>
</dbReference>
<dbReference type="Proteomes" id="UP001407405">
    <property type="component" value="Unassembled WGS sequence"/>
</dbReference>
<gene>
    <name evidence="2" type="ORF">AAIG11_14130</name>
</gene>
<dbReference type="Gene3D" id="3.90.1340.10">
    <property type="entry name" value="Phage tail collar domain"/>
    <property type="match status" value="1"/>
</dbReference>
<evidence type="ECO:0000313" key="2">
    <source>
        <dbReference type="EMBL" id="MEN1761622.1"/>
    </source>
</evidence>
<evidence type="ECO:0000313" key="3">
    <source>
        <dbReference type="Proteomes" id="UP001407405"/>
    </source>
</evidence>
<dbReference type="RefSeq" id="WP_343186908.1">
    <property type="nucleotide sequence ID" value="NZ_JBCITM010000018.1"/>
</dbReference>
<accession>A0ABU9VWT3</accession>
<proteinExistence type="predicted"/>
<dbReference type="EMBL" id="JBCITM010000018">
    <property type="protein sequence ID" value="MEN1761622.1"/>
    <property type="molecule type" value="Genomic_DNA"/>
</dbReference>
<dbReference type="InterPro" id="IPR037053">
    <property type="entry name" value="Phage_tail_collar_dom_sf"/>
</dbReference>
<comment type="caution">
    <text evidence="2">The sequence shown here is derived from an EMBL/GenBank/DDBJ whole genome shotgun (WGS) entry which is preliminary data.</text>
</comment>
<evidence type="ECO:0000259" key="1">
    <source>
        <dbReference type="Pfam" id="PF07484"/>
    </source>
</evidence>
<feature type="domain" description="Phage tail collar" evidence="1">
    <location>
        <begin position="34"/>
        <end position="88"/>
    </location>
</feature>
<dbReference type="SUPFAM" id="SSF88874">
    <property type="entry name" value="Receptor-binding domain of short tail fibre protein gp12"/>
    <property type="match status" value="1"/>
</dbReference>
<keyword evidence="3" id="KW-1185">Reference proteome</keyword>
<name>A0ABU9VWT3_9CLOT</name>
<sequence length="215" mass="23396">MKVMKIKCLRVFVITLILCPMFMIQSWASDPYIGEIRMFAGNFAPVGWAFCEGQLISISENDTLFQIIGTTYGGDGETNFALPDLRGRGPVHAGNVVSLGEMRGMETVTLTVQNIPPHVHTTTKLTVFDLLKTTPDVGNVPMSAMLLLAKTAKNEKIYAPAASANEALGGTHIEVKVDTTALTNMVGQSQPVENIQPVLHINYIISLQGIYPSQF</sequence>
<dbReference type="Pfam" id="PF07484">
    <property type="entry name" value="Collar"/>
    <property type="match status" value="1"/>
</dbReference>
<organism evidence="2 3">
    <name type="scientific">Anoxynatronum sibiricum</name>
    <dbReference type="NCBI Taxonomy" id="210623"/>
    <lineage>
        <taxon>Bacteria</taxon>
        <taxon>Bacillati</taxon>
        <taxon>Bacillota</taxon>
        <taxon>Clostridia</taxon>
        <taxon>Eubacteriales</taxon>
        <taxon>Clostridiaceae</taxon>
        <taxon>Anoxynatronum</taxon>
    </lineage>
</organism>
<reference evidence="2 3" key="1">
    <citation type="submission" date="2024-04" db="EMBL/GenBank/DDBJ databases">
        <title>Genome sequencing and metabolic network reconstruction of aminoacids and betaine degradation by Anoxynatronum sibiricum.</title>
        <authorList>
            <person name="Detkova E.N."/>
            <person name="Boltjanskaja Y.V."/>
            <person name="Mardanov A.V."/>
            <person name="Kevbrin V."/>
        </authorList>
    </citation>
    <scope>NUCLEOTIDE SEQUENCE [LARGE SCALE GENOMIC DNA]</scope>
    <source>
        <strain evidence="2 3">Z-7981</strain>
    </source>
</reference>
<protein>
    <submittedName>
        <fullName evidence="2">Tail fiber protein</fullName>
    </submittedName>
</protein>